<dbReference type="EC" id="1.3.1.-" evidence="12"/>
<feature type="binding site" evidence="14">
    <location>
        <position position="182"/>
    </location>
    <ligand>
        <name>FMN</name>
        <dbReference type="ChEBI" id="CHEBI:58210"/>
    </ligand>
</feature>
<evidence type="ECO:0000256" key="7">
    <source>
        <dbReference type="ARBA" id="ARBA00022857"/>
    </source>
</evidence>
<comment type="cofactor">
    <cofactor evidence="1 12 14">
        <name>FMN</name>
        <dbReference type="ChEBI" id="CHEBI:58210"/>
    </cofactor>
</comment>
<comment type="similarity">
    <text evidence="12">Belongs to the dus family.</text>
</comment>
<name>A0A1M7ZLD6_9HYPH</name>
<keyword evidence="17" id="KW-1185">Reference proteome</keyword>
<dbReference type="InterPro" id="IPR035587">
    <property type="entry name" value="DUS-like_FMN-bd"/>
</dbReference>
<keyword evidence="14" id="KW-0547">Nucleotide-binding</keyword>
<dbReference type="PANTHER" id="PTHR45846:SF1">
    <property type="entry name" value="TRNA-DIHYDROURIDINE(47) SYNTHASE [NAD(P)(+)]-LIKE"/>
    <property type="match status" value="1"/>
</dbReference>
<evidence type="ECO:0000256" key="5">
    <source>
        <dbReference type="ARBA" id="ARBA00022643"/>
    </source>
</evidence>
<evidence type="ECO:0000256" key="6">
    <source>
        <dbReference type="ARBA" id="ARBA00022694"/>
    </source>
</evidence>
<dbReference type="GO" id="GO:0000049">
    <property type="term" value="F:tRNA binding"/>
    <property type="evidence" value="ECO:0007669"/>
    <property type="project" value="UniProtKB-KW"/>
</dbReference>
<evidence type="ECO:0000256" key="12">
    <source>
        <dbReference type="PIRNR" id="PIRNR006621"/>
    </source>
</evidence>
<dbReference type="PANTHER" id="PTHR45846">
    <property type="entry name" value="TRNA-DIHYDROURIDINE(47) SYNTHASE [NAD(P)(+)]-LIKE"/>
    <property type="match status" value="1"/>
</dbReference>
<keyword evidence="6 12" id="KW-0819">tRNA processing</keyword>
<dbReference type="PIRSF" id="PIRSF006621">
    <property type="entry name" value="Dus"/>
    <property type="match status" value="1"/>
</dbReference>
<dbReference type="AlphaFoldDB" id="A0A1M7ZLD6"/>
<feature type="binding site" evidence="14">
    <location>
        <position position="113"/>
    </location>
    <ligand>
        <name>FMN</name>
        <dbReference type="ChEBI" id="CHEBI:58210"/>
    </ligand>
</feature>
<comment type="function">
    <text evidence="2 12">Catalyzes the synthesis of 5,6-dihydrouridine (D), a modified base found in the D-loop of most tRNAs, via the reduction of the C5-C6 double bond in target uridines.</text>
</comment>
<evidence type="ECO:0000256" key="1">
    <source>
        <dbReference type="ARBA" id="ARBA00001917"/>
    </source>
</evidence>
<dbReference type="SUPFAM" id="SSF51395">
    <property type="entry name" value="FMN-linked oxidoreductases"/>
    <property type="match status" value="1"/>
</dbReference>
<evidence type="ECO:0000256" key="10">
    <source>
        <dbReference type="ARBA" id="ARBA00048205"/>
    </source>
</evidence>
<dbReference type="Gene3D" id="1.10.1200.80">
    <property type="entry name" value="Putative flavin oxidoreducatase, domain 2"/>
    <property type="match status" value="1"/>
</dbReference>
<protein>
    <recommendedName>
        <fullName evidence="12">tRNA-dihydrouridine synthase</fullName>
        <ecNumber evidence="12">1.3.1.-</ecNumber>
    </recommendedName>
</protein>
<dbReference type="Gene3D" id="3.20.20.70">
    <property type="entry name" value="Aldolase class I"/>
    <property type="match status" value="1"/>
</dbReference>
<dbReference type="InterPro" id="IPR001269">
    <property type="entry name" value="DUS_fam"/>
</dbReference>
<sequence length="374" mass="39230">MPGGGVTGFKAGGRGGFSGLSCGHLSAADKATMEIGLRHGSDGALKIGSVDVRARAFLAPMAGITDLPMRRIAARYGAGLVVSEMVAGESLATGNREMLIRAMAGDVEPHVVQLAGCEAGVMAEGARIAEAGGAKIIDINMGCPAKRVVNGWSGSALMREPDHALSLIEAVVGAVSVPVTVKMRLGWDFDSLNAPAIARRAESAGVAMVTVHGRTRSQFYKGTADWAAIRAVKEAVSIPVVANGDLVRVEDVDAMLEASGADAVMIGRGACGRPWFPGAVARYLATGEVWSGPDGAEKRDLLAEQYDAMLAHHGQDIGLRMARKHVAWTLDHVPSEAPDAASLRRRIMTSETPREVMALVTEWFEAVPQTRMAA</sequence>
<dbReference type="STRING" id="1123029.SAMN02745172_02337"/>
<keyword evidence="7" id="KW-0521">NADP</keyword>
<evidence type="ECO:0000256" key="2">
    <source>
        <dbReference type="ARBA" id="ARBA00002790"/>
    </source>
</evidence>
<dbReference type="InterPro" id="IPR018517">
    <property type="entry name" value="tRNA_hU_synthase_CS"/>
</dbReference>
<keyword evidence="4 12" id="KW-0285">Flavoprotein</keyword>
<evidence type="ECO:0000256" key="11">
    <source>
        <dbReference type="ARBA" id="ARBA00048802"/>
    </source>
</evidence>
<keyword evidence="8" id="KW-0694">RNA-binding</keyword>
<evidence type="ECO:0000313" key="16">
    <source>
        <dbReference type="EMBL" id="SHO65691.1"/>
    </source>
</evidence>
<keyword evidence="3" id="KW-0820">tRNA-binding</keyword>
<feature type="binding site" evidence="14">
    <location>
        <begin position="60"/>
        <end position="62"/>
    </location>
    <ligand>
        <name>FMN</name>
        <dbReference type="ChEBI" id="CHEBI:58210"/>
    </ligand>
</feature>
<feature type="binding site" evidence="14">
    <location>
        <begin position="267"/>
        <end position="268"/>
    </location>
    <ligand>
        <name>FMN</name>
        <dbReference type="ChEBI" id="CHEBI:58210"/>
    </ligand>
</feature>
<comment type="catalytic activity">
    <reaction evidence="11">
        <text>a 5,6-dihydrouridine in tRNA + NAD(+) = a uridine in tRNA + NADH + H(+)</text>
        <dbReference type="Rhea" id="RHEA:54452"/>
        <dbReference type="Rhea" id="RHEA-COMP:13339"/>
        <dbReference type="Rhea" id="RHEA-COMP:13887"/>
        <dbReference type="ChEBI" id="CHEBI:15378"/>
        <dbReference type="ChEBI" id="CHEBI:57540"/>
        <dbReference type="ChEBI" id="CHEBI:57945"/>
        <dbReference type="ChEBI" id="CHEBI:65315"/>
        <dbReference type="ChEBI" id="CHEBI:74443"/>
    </reaction>
</comment>
<evidence type="ECO:0000256" key="13">
    <source>
        <dbReference type="PIRSR" id="PIRSR006621-1"/>
    </source>
</evidence>
<reference evidence="16 17" key="1">
    <citation type="submission" date="2016-12" db="EMBL/GenBank/DDBJ databases">
        <authorList>
            <person name="Song W.-J."/>
            <person name="Kurnit D.M."/>
        </authorList>
    </citation>
    <scope>NUCLEOTIDE SEQUENCE [LARGE SCALE GENOMIC DNA]</scope>
    <source>
        <strain evidence="16 17">DSM 19599</strain>
    </source>
</reference>
<dbReference type="InterPro" id="IPR004652">
    <property type="entry name" value="DusB-like"/>
</dbReference>
<evidence type="ECO:0000256" key="8">
    <source>
        <dbReference type="ARBA" id="ARBA00022884"/>
    </source>
</evidence>
<dbReference type="GO" id="GO:0050660">
    <property type="term" value="F:flavin adenine dinucleotide binding"/>
    <property type="evidence" value="ECO:0007669"/>
    <property type="project" value="InterPro"/>
</dbReference>
<evidence type="ECO:0000259" key="15">
    <source>
        <dbReference type="Pfam" id="PF01207"/>
    </source>
</evidence>
<dbReference type="EMBL" id="FRXO01000004">
    <property type="protein sequence ID" value="SHO65691.1"/>
    <property type="molecule type" value="Genomic_DNA"/>
</dbReference>
<dbReference type="InterPro" id="IPR024036">
    <property type="entry name" value="tRNA-dHydroUridine_Synthase_C"/>
</dbReference>
<evidence type="ECO:0000256" key="14">
    <source>
        <dbReference type="PIRSR" id="PIRSR006621-2"/>
    </source>
</evidence>
<organism evidence="16 17">
    <name type="scientific">Pseudoxanthobacter soli DSM 19599</name>
    <dbReference type="NCBI Taxonomy" id="1123029"/>
    <lineage>
        <taxon>Bacteria</taxon>
        <taxon>Pseudomonadati</taxon>
        <taxon>Pseudomonadota</taxon>
        <taxon>Alphaproteobacteria</taxon>
        <taxon>Hyphomicrobiales</taxon>
        <taxon>Segnochrobactraceae</taxon>
        <taxon>Pseudoxanthobacter</taxon>
    </lineage>
</organism>
<dbReference type="GO" id="GO:0017150">
    <property type="term" value="F:tRNA dihydrouridine synthase activity"/>
    <property type="evidence" value="ECO:0007669"/>
    <property type="project" value="InterPro"/>
</dbReference>
<feature type="domain" description="DUS-like FMN-binding" evidence="15">
    <location>
        <begin position="58"/>
        <end position="360"/>
    </location>
</feature>
<dbReference type="PROSITE" id="PS01136">
    <property type="entry name" value="UPF0034"/>
    <property type="match status" value="1"/>
</dbReference>
<keyword evidence="5 12" id="KW-0288">FMN</keyword>
<evidence type="ECO:0000256" key="4">
    <source>
        <dbReference type="ARBA" id="ARBA00022630"/>
    </source>
</evidence>
<accession>A0A1M7ZLD6</accession>
<comment type="catalytic activity">
    <reaction evidence="10">
        <text>a 5,6-dihydrouridine in tRNA + NADP(+) = a uridine in tRNA + NADPH + H(+)</text>
        <dbReference type="Rhea" id="RHEA:23624"/>
        <dbReference type="Rhea" id="RHEA-COMP:13339"/>
        <dbReference type="Rhea" id="RHEA-COMP:13887"/>
        <dbReference type="ChEBI" id="CHEBI:15378"/>
        <dbReference type="ChEBI" id="CHEBI:57783"/>
        <dbReference type="ChEBI" id="CHEBI:58349"/>
        <dbReference type="ChEBI" id="CHEBI:65315"/>
        <dbReference type="ChEBI" id="CHEBI:74443"/>
    </reaction>
</comment>
<dbReference type="NCBIfam" id="TIGR00737">
    <property type="entry name" value="nifR3_yhdG"/>
    <property type="match status" value="1"/>
</dbReference>
<dbReference type="InterPro" id="IPR013785">
    <property type="entry name" value="Aldolase_TIM"/>
</dbReference>
<gene>
    <name evidence="16" type="ORF">SAMN02745172_02337</name>
</gene>
<proteinExistence type="inferred from homology"/>
<evidence type="ECO:0000256" key="9">
    <source>
        <dbReference type="ARBA" id="ARBA00023002"/>
    </source>
</evidence>
<evidence type="ECO:0000313" key="17">
    <source>
        <dbReference type="Proteomes" id="UP000186406"/>
    </source>
</evidence>
<dbReference type="Pfam" id="PF01207">
    <property type="entry name" value="Dus"/>
    <property type="match status" value="1"/>
</dbReference>
<keyword evidence="9 12" id="KW-0560">Oxidoreductase</keyword>
<feature type="binding site" evidence="14">
    <location>
        <position position="212"/>
    </location>
    <ligand>
        <name>FMN</name>
        <dbReference type="ChEBI" id="CHEBI:58210"/>
    </ligand>
</feature>
<feature type="active site" description="Proton donor" evidence="13">
    <location>
        <position position="143"/>
    </location>
</feature>
<dbReference type="Proteomes" id="UP000186406">
    <property type="component" value="Unassembled WGS sequence"/>
</dbReference>
<evidence type="ECO:0000256" key="3">
    <source>
        <dbReference type="ARBA" id="ARBA00022555"/>
    </source>
</evidence>
<dbReference type="CDD" id="cd02801">
    <property type="entry name" value="DUS_like_FMN"/>
    <property type="match status" value="1"/>
</dbReference>